<dbReference type="GO" id="GO:0000467">
    <property type="term" value="P:exonucleolytic trimming to generate mature 3'-end of 5.8S rRNA from tricistronic rRNA transcript (SSU-rRNA, 5.8S rRNA, LSU-rRNA)"/>
    <property type="evidence" value="ECO:0007669"/>
    <property type="project" value="InterPro"/>
</dbReference>
<feature type="compositionally biased region" description="Basic residues" evidence="1">
    <location>
        <begin position="929"/>
        <end position="942"/>
    </location>
</feature>
<feature type="domain" description="3'-5' exonuclease" evidence="2">
    <location>
        <begin position="317"/>
        <end position="486"/>
    </location>
</feature>
<dbReference type="GO" id="GO:0003727">
    <property type="term" value="F:single-stranded RNA binding"/>
    <property type="evidence" value="ECO:0007669"/>
    <property type="project" value="TreeGrafter"/>
</dbReference>
<dbReference type="GO" id="GO:0005730">
    <property type="term" value="C:nucleolus"/>
    <property type="evidence" value="ECO:0007669"/>
    <property type="project" value="TreeGrafter"/>
</dbReference>
<feature type="compositionally biased region" description="Basic residues" evidence="1">
    <location>
        <begin position="669"/>
        <end position="685"/>
    </location>
</feature>
<feature type="compositionally biased region" description="Basic and acidic residues" evidence="1">
    <location>
        <begin position="881"/>
        <end position="892"/>
    </location>
</feature>
<dbReference type="GO" id="GO:0071040">
    <property type="term" value="P:nuclear polyadenylation-dependent antisense transcript catabolic process"/>
    <property type="evidence" value="ECO:0007669"/>
    <property type="project" value="TreeGrafter"/>
</dbReference>
<dbReference type="PANTHER" id="PTHR12124:SF47">
    <property type="entry name" value="EXOSOME COMPONENT 10"/>
    <property type="match status" value="1"/>
</dbReference>
<feature type="compositionally biased region" description="Low complexity" evidence="1">
    <location>
        <begin position="789"/>
        <end position="804"/>
    </location>
</feature>
<dbReference type="GO" id="GO:0000175">
    <property type="term" value="F:3'-5'-RNA exonuclease activity"/>
    <property type="evidence" value="ECO:0007669"/>
    <property type="project" value="InterPro"/>
</dbReference>
<feature type="compositionally biased region" description="Low complexity" evidence="1">
    <location>
        <begin position="763"/>
        <end position="774"/>
    </location>
</feature>
<feature type="region of interest" description="Disordered" evidence="1">
    <location>
        <begin position="753"/>
        <end position="963"/>
    </location>
</feature>
<feature type="compositionally biased region" description="Polar residues" evidence="1">
    <location>
        <begin position="753"/>
        <end position="762"/>
    </location>
</feature>
<dbReference type="GO" id="GO:0071039">
    <property type="term" value="P:nuclear polyadenylation-dependent CUT catabolic process"/>
    <property type="evidence" value="ECO:0007669"/>
    <property type="project" value="TreeGrafter"/>
</dbReference>
<evidence type="ECO:0000259" key="2">
    <source>
        <dbReference type="SMART" id="SM00474"/>
    </source>
</evidence>
<dbReference type="Gene3D" id="3.30.420.10">
    <property type="entry name" value="Ribonuclease H-like superfamily/Ribonuclease H"/>
    <property type="match status" value="1"/>
</dbReference>
<proteinExistence type="predicted"/>
<dbReference type="SMART" id="SM00474">
    <property type="entry name" value="35EXOc"/>
    <property type="match status" value="1"/>
</dbReference>
<feature type="compositionally biased region" description="Low complexity" evidence="1">
    <location>
        <begin position="943"/>
        <end position="963"/>
    </location>
</feature>
<reference evidence="3 4" key="1">
    <citation type="submission" date="2021-06" db="EMBL/GenBank/DDBJ databases">
        <title>Genome sequence of Babesia caballi.</title>
        <authorList>
            <person name="Yamagishi J."/>
            <person name="Kidaka T."/>
            <person name="Ochi A."/>
        </authorList>
    </citation>
    <scope>NUCLEOTIDE SEQUENCE [LARGE SCALE GENOMIC DNA]</scope>
    <source>
        <strain evidence="3">USDA-D6B2</strain>
    </source>
</reference>
<dbReference type="GO" id="GO:0071044">
    <property type="term" value="P:histone mRNA catabolic process"/>
    <property type="evidence" value="ECO:0007669"/>
    <property type="project" value="TreeGrafter"/>
</dbReference>
<dbReference type="Pfam" id="PF01612">
    <property type="entry name" value="DNA_pol_A_exo1"/>
    <property type="match status" value="1"/>
</dbReference>
<comment type="caution">
    <text evidence="3">The sequence shown here is derived from an EMBL/GenBank/DDBJ whole genome shotgun (WGS) entry which is preliminary data.</text>
</comment>
<dbReference type="GO" id="GO:0071035">
    <property type="term" value="P:nuclear polyadenylation-dependent rRNA catabolic process"/>
    <property type="evidence" value="ECO:0007669"/>
    <property type="project" value="TreeGrafter"/>
</dbReference>
<dbReference type="GeneID" id="94196481"/>
<dbReference type="PANTHER" id="PTHR12124">
    <property type="entry name" value="POLYMYOSITIS/SCLERODERMA AUTOANTIGEN-RELATED"/>
    <property type="match status" value="1"/>
</dbReference>
<name>A0AAV4LZB8_BABCB</name>
<dbReference type="EMBL" id="BPLF01000004">
    <property type="protein sequence ID" value="GIX65000.1"/>
    <property type="molecule type" value="Genomic_DNA"/>
</dbReference>
<dbReference type="AlphaFoldDB" id="A0AAV4LZB8"/>
<dbReference type="RefSeq" id="XP_067717069.1">
    <property type="nucleotide sequence ID" value="XM_067860968.1"/>
</dbReference>
<evidence type="ECO:0000313" key="4">
    <source>
        <dbReference type="Proteomes" id="UP001497744"/>
    </source>
</evidence>
<accession>A0AAV4LZB8</accession>
<dbReference type="InterPro" id="IPR012337">
    <property type="entry name" value="RNaseH-like_sf"/>
</dbReference>
<dbReference type="Proteomes" id="UP001497744">
    <property type="component" value="Unassembled WGS sequence"/>
</dbReference>
<dbReference type="GO" id="GO:0000176">
    <property type="term" value="C:nuclear exosome (RNase complex)"/>
    <property type="evidence" value="ECO:0007669"/>
    <property type="project" value="TreeGrafter"/>
</dbReference>
<dbReference type="SUPFAM" id="SSF53098">
    <property type="entry name" value="Ribonuclease H-like"/>
    <property type="match status" value="1"/>
</dbReference>
<sequence>MDMFVDLLDAQLQRPEDYAALVTREDGPAPVNSHLNKLITAASDAARACNALPTEVDYSVLSNVPSFASRVSGLSAKCAEVISSVDPLFRKIGMDNYADMMSSQAFEALSQEIYLGLRVHHNDPHQRVSAFQKEMSEVPKKKLALKDLLSSSLVLETRDGTSCDPEARLETIPLRINLVSYNRVPQHRQYRWNHLIDNFSLRRMHRPELPKFNSIDPCVTLGDSHRLEPEGPAESDPGGDRSFMPMVYPRFEDLNTQVYNRGRVPTLPHPYTAELNALEWSDTLQAHSHRGRQTLGGGSLLDPNVHVSGPTTSCKKCRMVQTLADLETMIAVLKGHSIIAVDVEHHSSQSYRGFVCLVQITGAGYDWVIDPFEMFDQMWRLNEVTTDPRILKVMHGAESDVLWLQRDFSVYVVNLFDTLKAADVLCLSCGHSLSSLVEHFLGVHLDKSYQLADWRVRPIPRGMLAYASADTHYLLDLYSKLKNLALELDAKSHEPGTIGCADNRILRIMVASRKVCLRQYKEPAFNEVARGFQAFRKNRQCPSRVDYLSLNVMLNLVSLRNYAARVLDESDTFLVPDYAIALVATAGDSKNSGRTFAKAVTRHMALLENEMPYVIRMRNSLRDALEMVIASGMQITEPIPLINLVEMLRHTMTRIPPAPAYPAPTSKRAGTRRSARFPRSSRARSKSVVFSDSDPEALKSALEVYRSLRGVVDPASMHALLAAPTTGMGPAKQSQYSHVMHQGWSNAFVALNGGQSPSGSMETLSTSVPPTSSTGRLPLLDPTAAANDGGAPYAPAAKPAAGSARMKSRRSKRGLRRSRRSAVSAASAVSAVSATSTSPKGSSAKVKQPRGKAAKEEKTRPKPSKNQPTKDAAAKTASAKELPKDPPAKEAPAKAPKVKYKAPKANIETARVGQSCEEATSEATTKVPSSRRRRHCRRRRRPSAVGAAGASTAQAAQKARSNA</sequence>
<feature type="region of interest" description="Disordered" evidence="1">
    <location>
        <begin position="655"/>
        <end position="692"/>
    </location>
</feature>
<dbReference type="GO" id="GO:0071036">
    <property type="term" value="P:nuclear polyadenylation-dependent snoRNA catabolic process"/>
    <property type="evidence" value="ECO:0007669"/>
    <property type="project" value="TreeGrafter"/>
</dbReference>
<dbReference type="GO" id="GO:0071037">
    <property type="term" value="P:nuclear polyadenylation-dependent snRNA catabolic process"/>
    <property type="evidence" value="ECO:0007669"/>
    <property type="project" value="TreeGrafter"/>
</dbReference>
<dbReference type="GO" id="GO:0071038">
    <property type="term" value="P:TRAMP-dependent tRNA surveillance pathway"/>
    <property type="evidence" value="ECO:0007669"/>
    <property type="project" value="TreeGrafter"/>
</dbReference>
<feature type="compositionally biased region" description="Low complexity" evidence="1">
    <location>
        <begin position="869"/>
        <end position="880"/>
    </location>
</feature>
<keyword evidence="4" id="KW-1185">Reference proteome</keyword>
<feature type="compositionally biased region" description="Low complexity" evidence="1">
    <location>
        <begin position="821"/>
        <end position="838"/>
    </location>
</feature>
<gene>
    <name evidence="3" type="ORF">BcabD6B2_44350</name>
</gene>
<feature type="compositionally biased region" description="Basic residues" evidence="1">
    <location>
        <begin position="806"/>
        <end position="820"/>
    </location>
</feature>
<dbReference type="InterPro" id="IPR045092">
    <property type="entry name" value="Rrp6-like"/>
</dbReference>
<protein>
    <submittedName>
        <fullName evidence="3">Exosome component 10-like protein</fullName>
    </submittedName>
</protein>
<evidence type="ECO:0000313" key="3">
    <source>
        <dbReference type="EMBL" id="GIX65000.1"/>
    </source>
</evidence>
<dbReference type="InterPro" id="IPR002562">
    <property type="entry name" value="3'-5'_exonuclease_dom"/>
</dbReference>
<dbReference type="GO" id="GO:0071051">
    <property type="term" value="P:poly(A)-dependent snoRNA 3'-end processing"/>
    <property type="evidence" value="ECO:0007669"/>
    <property type="project" value="TreeGrafter"/>
</dbReference>
<feature type="compositionally biased region" description="Polar residues" evidence="1">
    <location>
        <begin position="917"/>
        <end position="928"/>
    </location>
</feature>
<evidence type="ECO:0000256" key="1">
    <source>
        <dbReference type="SAM" id="MobiDB-lite"/>
    </source>
</evidence>
<organism evidence="3 4">
    <name type="scientific">Babesia caballi</name>
    <dbReference type="NCBI Taxonomy" id="5871"/>
    <lineage>
        <taxon>Eukaryota</taxon>
        <taxon>Sar</taxon>
        <taxon>Alveolata</taxon>
        <taxon>Apicomplexa</taxon>
        <taxon>Aconoidasida</taxon>
        <taxon>Piroplasmida</taxon>
        <taxon>Babesiidae</taxon>
        <taxon>Babesia</taxon>
    </lineage>
</organism>
<dbReference type="InterPro" id="IPR036397">
    <property type="entry name" value="RNaseH_sf"/>
</dbReference>